<dbReference type="GO" id="GO:0003677">
    <property type="term" value="F:DNA binding"/>
    <property type="evidence" value="ECO:0007669"/>
    <property type="project" value="InterPro"/>
</dbReference>
<dbReference type="SUPFAM" id="SSF53041">
    <property type="entry name" value="Resolvase-like"/>
    <property type="match status" value="1"/>
</dbReference>
<dbReference type="PROSITE" id="PS51737">
    <property type="entry name" value="RECOMBINASE_DNA_BIND"/>
    <property type="match status" value="1"/>
</dbReference>
<dbReference type="InterPro" id="IPR038109">
    <property type="entry name" value="DNA_bind_recomb_sf"/>
</dbReference>
<dbReference type="InterPro" id="IPR050639">
    <property type="entry name" value="SSR_resolvase"/>
</dbReference>
<proteinExistence type="predicted"/>
<dbReference type="InterPro" id="IPR025827">
    <property type="entry name" value="Zn_ribbon_recom_dom"/>
</dbReference>
<dbReference type="EMBL" id="BK014727">
    <property type="protein sequence ID" value="DAD72923.1"/>
    <property type="molecule type" value="Genomic_DNA"/>
</dbReference>
<dbReference type="InterPro" id="IPR006119">
    <property type="entry name" value="Resolv_N"/>
</dbReference>
<sequence length="529" mass="60375">MLLPRKEGELMKRITKIGTTATVETKKTRVAAYCRVSTSSDEQLISLDAQKLHYEDYIQSNDDWEYAGLYYDEGITGTKAEVRDGLQALLRDCEDGKIDLIITKSISRFSRNTTDCLEMVRRLVELGVFIFFEKENINTGSMESELMLSILSSLAESESVSISENSKWSIRRRYQNGTFIISYPPYGYANIDGEMRIVPEEAEVVKRIFAECLAGTGTYTIAKRLNADHIPTQKNGKWHGGTVNGILTNEKYTGDVLFQKTYTDDSFNRHTNYGEVDQFFCENHHEAIISHEDFERVQGVLAQRAAEKGNGTNTSRYQNRYTLSGKIRCGECGTTFKRRSHYKPSGNYIAWTCGKHIENRHACSMLYVEETAIHDVFVTMINKLVFGHQKILKPLLGSLKNTDDKDKLNKIRRIDQEIENTAMQKQTLVCLAAQGILEPAIYNEECSALAIEEERLLAEKKSLISDIGGDRTKLQELEKLMQFTAKGHMIEHFEDEMFSDFVDKIVIESRECAVFHLKCGLQLKERLVR</sequence>
<evidence type="ECO:0000259" key="1">
    <source>
        <dbReference type="PROSITE" id="PS51736"/>
    </source>
</evidence>
<dbReference type="Pfam" id="PF13408">
    <property type="entry name" value="Zn_ribbon_recom"/>
    <property type="match status" value="1"/>
</dbReference>
<dbReference type="InterPro" id="IPR036162">
    <property type="entry name" value="Resolvase-like_N_sf"/>
</dbReference>
<dbReference type="PANTHER" id="PTHR30461:SF23">
    <property type="entry name" value="DNA RECOMBINASE-RELATED"/>
    <property type="match status" value="1"/>
</dbReference>
<dbReference type="PANTHER" id="PTHR30461">
    <property type="entry name" value="DNA-INVERTASE FROM LAMBDOID PROPHAGE"/>
    <property type="match status" value="1"/>
</dbReference>
<dbReference type="CDD" id="cd00338">
    <property type="entry name" value="Ser_Recombinase"/>
    <property type="match status" value="1"/>
</dbReference>
<protein>
    <submittedName>
        <fullName evidence="3">Integrase</fullName>
    </submittedName>
</protein>
<dbReference type="FunFam" id="3.90.1750.20:FF:000007">
    <property type="entry name" value="Site-specific recombinase"/>
    <property type="match status" value="1"/>
</dbReference>
<dbReference type="Pfam" id="PF00239">
    <property type="entry name" value="Resolvase"/>
    <property type="match status" value="1"/>
</dbReference>
<dbReference type="Gene3D" id="3.90.1750.20">
    <property type="entry name" value="Putative Large Serine Recombinase, Chain B, Domain 2"/>
    <property type="match status" value="1"/>
</dbReference>
<organism evidence="3">
    <name type="scientific">Siphoviridae sp. ctMAv2</name>
    <dbReference type="NCBI Taxonomy" id="2826258"/>
    <lineage>
        <taxon>Viruses</taxon>
        <taxon>Duplodnaviria</taxon>
        <taxon>Heunggongvirae</taxon>
        <taxon>Uroviricota</taxon>
        <taxon>Caudoviricetes</taxon>
    </lineage>
</organism>
<reference evidence="3" key="1">
    <citation type="journal article" date="2021" name="Proc. Natl. Acad. Sci. U.S.A.">
        <title>A Catalog of Tens of Thousands of Viruses from Human Metagenomes Reveals Hidden Associations with Chronic Diseases.</title>
        <authorList>
            <person name="Tisza M.J."/>
            <person name="Buck C.B."/>
        </authorList>
    </citation>
    <scope>NUCLEOTIDE SEQUENCE</scope>
    <source>
        <strain evidence="3">CtMAv2</strain>
    </source>
</reference>
<dbReference type="PROSITE" id="PS51736">
    <property type="entry name" value="RECOMBINASES_3"/>
    <property type="match status" value="1"/>
</dbReference>
<evidence type="ECO:0000313" key="3">
    <source>
        <dbReference type="EMBL" id="DAD72923.1"/>
    </source>
</evidence>
<evidence type="ECO:0000259" key="2">
    <source>
        <dbReference type="PROSITE" id="PS51737"/>
    </source>
</evidence>
<dbReference type="SMART" id="SM00857">
    <property type="entry name" value="Resolvase"/>
    <property type="match status" value="1"/>
</dbReference>
<dbReference type="Gene3D" id="3.40.50.1390">
    <property type="entry name" value="Resolvase, N-terminal catalytic domain"/>
    <property type="match status" value="1"/>
</dbReference>
<feature type="domain" description="Resolvase/invertase-type recombinase catalytic" evidence="1">
    <location>
        <begin position="29"/>
        <end position="177"/>
    </location>
</feature>
<dbReference type="InterPro" id="IPR011109">
    <property type="entry name" value="DNA_bind_recombinase_dom"/>
</dbReference>
<name>A0A8S5LSU3_9CAUD</name>
<feature type="domain" description="Recombinase" evidence="2">
    <location>
        <begin position="185"/>
        <end position="307"/>
    </location>
</feature>
<accession>A0A8S5LSU3</accession>
<dbReference type="Pfam" id="PF07508">
    <property type="entry name" value="Recombinase"/>
    <property type="match status" value="1"/>
</dbReference>
<dbReference type="GO" id="GO:0000150">
    <property type="term" value="F:DNA strand exchange activity"/>
    <property type="evidence" value="ECO:0007669"/>
    <property type="project" value="InterPro"/>
</dbReference>